<sequence length="63" mass="7323">NNCYQRAPITIDDGEGRVVKREVKEEVHPIVDDSKEKLEKSEIKVQKLIKIAGEKQSRIEYLE</sequence>
<organism evidence="1 2">
    <name type="scientific">Pristionchus mayeri</name>
    <dbReference type="NCBI Taxonomy" id="1317129"/>
    <lineage>
        <taxon>Eukaryota</taxon>
        <taxon>Metazoa</taxon>
        <taxon>Ecdysozoa</taxon>
        <taxon>Nematoda</taxon>
        <taxon>Chromadorea</taxon>
        <taxon>Rhabditida</taxon>
        <taxon>Rhabditina</taxon>
        <taxon>Diplogasteromorpha</taxon>
        <taxon>Diplogasteroidea</taxon>
        <taxon>Neodiplogasteridae</taxon>
        <taxon>Pristionchus</taxon>
    </lineage>
</organism>
<keyword evidence="2" id="KW-1185">Reference proteome</keyword>
<proteinExistence type="predicted"/>
<dbReference type="EMBL" id="BTRK01000001">
    <property type="protein sequence ID" value="GMR31373.1"/>
    <property type="molecule type" value="Genomic_DNA"/>
</dbReference>
<protein>
    <submittedName>
        <fullName evidence="1">Uncharacterized protein</fullName>
    </submittedName>
</protein>
<feature type="non-terminal residue" evidence="1">
    <location>
        <position position="1"/>
    </location>
</feature>
<evidence type="ECO:0000313" key="1">
    <source>
        <dbReference type="EMBL" id="GMR31373.1"/>
    </source>
</evidence>
<dbReference type="Proteomes" id="UP001328107">
    <property type="component" value="Unassembled WGS sequence"/>
</dbReference>
<gene>
    <name evidence="1" type="ORF">PMAYCL1PPCAC_01568</name>
</gene>
<name>A0AAN4YZQ4_9BILA</name>
<feature type="non-terminal residue" evidence="1">
    <location>
        <position position="63"/>
    </location>
</feature>
<evidence type="ECO:0000313" key="2">
    <source>
        <dbReference type="Proteomes" id="UP001328107"/>
    </source>
</evidence>
<accession>A0AAN4YZQ4</accession>
<comment type="caution">
    <text evidence="1">The sequence shown here is derived from an EMBL/GenBank/DDBJ whole genome shotgun (WGS) entry which is preliminary data.</text>
</comment>
<dbReference type="AlphaFoldDB" id="A0AAN4YZQ4"/>
<reference evidence="2" key="1">
    <citation type="submission" date="2022-10" db="EMBL/GenBank/DDBJ databases">
        <title>Genome assembly of Pristionchus species.</title>
        <authorList>
            <person name="Yoshida K."/>
            <person name="Sommer R.J."/>
        </authorList>
    </citation>
    <scope>NUCLEOTIDE SEQUENCE [LARGE SCALE GENOMIC DNA]</scope>
    <source>
        <strain evidence="2">RS5460</strain>
    </source>
</reference>